<keyword evidence="9" id="KW-1185">Reference proteome</keyword>
<dbReference type="InterPro" id="IPR043128">
    <property type="entry name" value="Rev_trsase/Diguanyl_cyclase"/>
</dbReference>
<evidence type="ECO:0000256" key="2">
    <source>
        <dbReference type="ARBA" id="ARBA00022763"/>
    </source>
</evidence>
<dbReference type="CDD" id="cd01700">
    <property type="entry name" value="PolY_Pol_V_umuC"/>
    <property type="match status" value="1"/>
</dbReference>
<dbReference type="Gene3D" id="3.40.1170.60">
    <property type="match status" value="1"/>
</dbReference>
<keyword evidence="4" id="KW-0741">SOS mutagenesis</keyword>
<dbReference type="SUPFAM" id="SSF56672">
    <property type="entry name" value="DNA/RNA polymerases"/>
    <property type="match status" value="1"/>
</dbReference>
<dbReference type="InterPro" id="IPR050116">
    <property type="entry name" value="DNA_polymerase-Y"/>
</dbReference>
<dbReference type="Proteomes" id="UP000232455">
    <property type="component" value="Unassembled WGS sequence"/>
</dbReference>
<dbReference type="InterPro" id="IPR017961">
    <property type="entry name" value="DNA_pol_Y-fam_little_finger"/>
</dbReference>
<comment type="similarity">
    <text evidence="1">Belongs to the DNA polymerase type-Y family.</text>
</comment>
<keyword evidence="6" id="KW-0742">SOS response</keyword>
<dbReference type="Pfam" id="PF00817">
    <property type="entry name" value="IMS"/>
    <property type="match status" value="1"/>
</dbReference>
<dbReference type="Pfam" id="PF11799">
    <property type="entry name" value="IMS_C"/>
    <property type="match status" value="1"/>
</dbReference>
<dbReference type="Gene3D" id="3.30.70.270">
    <property type="match status" value="1"/>
</dbReference>
<reference evidence="8 9" key="1">
    <citation type="submission" date="2017-11" db="EMBL/GenBank/DDBJ databases">
        <title>Genome sequencing of a diverse group of Pseudomonas species.</title>
        <authorList>
            <person name="Loper J."/>
        </authorList>
    </citation>
    <scope>NUCLEOTIDE SEQUENCE [LARGE SCALE GENOMIC DNA]</scope>
    <source>
        <strain evidence="8 9">LMG 25716</strain>
    </source>
</reference>
<dbReference type="Pfam" id="PF13438">
    <property type="entry name" value="DUF4113"/>
    <property type="match status" value="1"/>
</dbReference>
<evidence type="ECO:0000256" key="1">
    <source>
        <dbReference type="ARBA" id="ARBA00010945"/>
    </source>
</evidence>
<dbReference type="InterPro" id="IPR001126">
    <property type="entry name" value="UmuC"/>
</dbReference>
<dbReference type="Gene3D" id="1.10.150.20">
    <property type="entry name" value="5' to 3' exonuclease, C-terminal subdomain"/>
    <property type="match status" value="1"/>
</dbReference>
<dbReference type="NCBIfam" id="NF002955">
    <property type="entry name" value="PRK03609.1"/>
    <property type="match status" value="1"/>
</dbReference>
<accession>A0ABX4Q3J6</accession>
<evidence type="ECO:0000313" key="8">
    <source>
        <dbReference type="EMBL" id="PKA71370.1"/>
    </source>
</evidence>
<evidence type="ECO:0000259" key="7">
    <source>
        <dbReference type="PROSITE" id="PS50173"/>
    </source>
</evidence>
<keyword evidence="3" id="KW-0238">DNA-binding</keyword>
<proteinExistence type="inferred from homology"/>
<dbReference type="PANTHER" id="PTHR11076">
    <property type="entry name" value="DNA REPAIR POLYMERASE UMUC / TRANSFERASE FAMILY MEMBER"/>
    <property type="match status" value="1"/>
</dbReference>
<name>A0ABX4Q3J6_9PSED</name>
<dbReference type="InterPro" id="IPR025188">
    <property type="entry name" value="DUF4113"/>
</dbReference>
<protein>
    <submittedName>
        <fullName evidence="8">DNA polymerase V</fullName>
    </submittedName>
</protein>
<evidence type="ECO:0000256" key="5">
    <source>
        <dbReference type="ARBA" id="ARBA00023204"/>
    </source>
</evidence>
<dbReference type="InterPro" id="IPR043502">
    <property type="entry name" value="DNA/RNA_pol_sf"/>
</dbReference>
<evidence type="ECO:0000256" key="3">
    <source>
        <dbReference type="ARBA" id="ARBA00023125"/>
    </source>
</evidence>
<dbReference type="PROSITE" id="PS50173">
    <property type="entry name" value="UMUC"/>
    <property type="match status" value="1"/>
</dbReference>
<organism evidence="8 9">
    <name type="scientific">Pseudomonas baetica</name>
    <dbReference type="NCBI Taxonomy" id="674054"/>
    <lineage>
        <taxon>Bacteria</taxon>
        <taxon>Pseudomonadati</taxon>
        <taxon>Pseudomonadota</taxon>
        <taxon>Gammaproteobacteria</taxon>
        <taxon>Pseudomonadales</taxon>
        <taxon>Pseudomonadaceae</taxon>
        <taxon>Pseudomonas</taxon>
    </lineage>
</organism>
<sequence>MTNSISKVFGLVDCHSCYVSCERIFNPKLIGKAVVVLSNNDGAVVARSDESKKLGVKMGTPFFEIKHLVESGQVIPCSSNYALYQDISNRVTKVISQLVPSYEIYSIDESFIDLSGINENLEKLCLEIKSQIYRQVGMPVGVGVGRTKTLAKLNNWASKKWKAKTGSVVVILDDERQNKLLSFADVGEVWGCGSRTQKRLELMGVTKAIDLARYDKKALRQMFNVNIERTARELEGTVCFGLEESPEPKQNIASTRMFGKRVYELLELRQAVASYAAKAAVKLRKEGMLTSCLQVFIQTSRFDDHPYSNATIVGLESPTDDTRELIAAAQAGLTRIYRANTPYAKAGIMLSQFVPKAGYIPDLFAKPERRNNDRLMALMDSINKVQGAGTLRFAIEPETSSWGMRREYLSPAYTTKWKELLKVSVDR</sequence>
<comment type="caution">
    <text evidence="8">The sequence shown here is derived from an EMBL/GenBank/DDBJ whole genome shotgun (WGS) entry which is preliminary data.</text>
</comment>
<evidence type="ECO:0000256" key="4">
    <source>
        <dbReference type="ARBA" id="ARBA00023199"/>
    </source>
</evidence>
<dbReference type="Gene3D" id="3.30.1490.100">
    <property type="entry name" value="DNA polymerase, Y-family, little finger domain"/>
    <property type="match status" value="1"/>
</dbReference>
<dbReference type="RefSeq" id="WP_100847296.1">
    <property type="nucleotide sequence ID" value="NZ_PHHE01000001.1"/>
</dbReference>
<feature type="domain" description="UmuC" evidence="7">
    <location>
        <begin position="9"/>
        <end position="193"/>
    </location>
</feature>
<evidence type="ECO:0000313" key="9">
    <source>
        <dbReference type="Proteomes" id="UP000232455"/>
    </source>
</evidence>
<dbReference type="PANTHER" id="PTHR11076:SF34">
    <property type="entry name" value="PROTEIN UMUC"/>
    <property type="match status" value="1"/>
</dbReference>
<evidence type="ECO:0000256" key="6">
    <source>
        <dbReference type="ARBA" id="ARBA00023236"/>
    </source>
</evidence>
<gene>
    <name evidence="8" type="ORF">ATI02_4348</name>
</gene>
<dbReference type="InterPro" id="IPR036775">
    <property type="entry name" value="DNA_pol_Y-fam_lit_finger_sf"/>
</dbReference>
<keyword evidence="5" id="KW-0234">DNA repair</keyword>
<keyword evidence="2" id="KW-0227">DNA damage</keyword>
<dbReference type="EMBL" id="PHHE01000001">
    <property type="protein sequence ID" value="PKA71370.1"/>
    <property type="molecule type" value="Genomic_DNA"/>
</dbReference>